<protein>
    <submittedName>
        <fullName evidence="1">Uncharacterized protein</fullName>
    </submittedName>
</protein>
<gene>
    <name evidence="1" type="ORF">GCM10011322_34140</name>
</gene>
<dbReference type="AlphaFoldDB" id="A0A917V5T8"/>
<sequence length="70" mass="8182">MQFEIQPNVDRRPDGDTFTVARLFAADGARRRDLSHLIDRSYPYQSLRELRWHLAERFAVPVKGVEIRAA</sequence>
<reference evidence="1 2" key="1">
    <citation type="journal article" date="2014" name="Int. J. Syst. Evol. Microbiol.">
        <title>Complete genome sequence of Corynebacterium casei LMG S-19264T (=DSM 44701T), isolated from a smear-ripened cheese.</title>
        <authorList>
            <consortium name="US DOE Joint Genome Institute (JGI-PGF)"/>
            <person name="Walter F."/>
            <person name="Albersmeier A."/>
            <person name="Kalinowski J."/>
            <person name="Ruckert C."/>
        </authorList>
    </citation>
    <scope>NUCLEOTIDE SEQUENCE [LARGE SCALE GENOMIC DNA]</scope>
    <source>
        <strain evidence="1 2">CGMCC 1.9161</strain>
    </source>
</reference>
<keyword evidence="2" id="KW-1185">Reference proteome</keyword>
<evidence type="ECO:0000313" key="2">
    <source>
        <dbReference type="Proteomes" id="UP000600449"/>
    </source>
</evidence>
<evidence type="ECO:0000313" key="1">
    <source>
        <dbReference type="EMBL" id="GGK44187.1"/>
    </source>
</evidence>
<dbReference type="RefSeq" id="WP_188914501.1">
    <property type="nucleotide sequence ID" value="NZ_BMMF01000010.1"/>
</dbReference>
<name>A0A917V5T8_9HYPH</name>
<dbReference type="Proteomes" id="UP000600449">
    <property type="component" value="Unassembled WGS sequence"/>
</dbReference>
<proteinExistence type="predicted"/>
<dbReference type="EMBL" id="BMMF01000010">
    <property type="protein sequence ID" value="GGK44187.1"/>
    <property type="molecule type" value="Genomic_DNA"/>
</dbReference>
<accession>A0A917V5T8</accession>
<organism evidence="1 2">
    <name type="scientific">Salinarimonas ramus</name>
    <dbReference type="NCBI Taxonomy" id="690164"/>
    <lineage>
        <taxon>Bacteria</taxon>
        <taxon>Pseudomonadati</taxon>
        <taxon>Pseudomonadota</taxon>
        <taxon>Alphaproteobacteria</taxon>
        <taxon>Hyphomicrobiales</taxon>
        <taxon>Salinarimonadaceae</taxon>
        <taxon>Salinarimonas</taxon>
    </lineage>
</organism>
<comment type="caution">
    <text evidence="1">The sequence shown here is derived from an EMBL/GenBank/DDBJ whole genome shotgun (WGS) entry which is preliminary data.</text>
</comment>